<accession>A0A1T4RZG7</accession>
<name>A0A1T4RZG7_9HYPH</name>
<dbReference type="PANTHER" id="PTHR37954">
    <property type="entry name" value="BLL4979 PROTEIN"/>
    <property type="match status" value="1"/>
</dbReference>
<protein>
    <submittedName>
        <fullName evidence="1">Uncharacterized conserved protein, DUF169 family</fullName>
    </submittedName>
</protein>
<proteinExistence type="predicted"/>
<dbReference type="STRING" id="225324.SAMN02745126_04204"/>
<evidence type="ECO:0000313" key="1">
    <source>
        <dbReference type="EMBL" id="SKA21266.1"/>
    </source>
</evidence>
<dbReference type="Proteomes" id="UP000190092">
    <property type="component" value="Unassembled WGS sequence"/>
</dbReference>
<keyword evidence="2" id="KW-1185">Reference proteome</keyword>
<sequence>MNVQTLPPGYKTAPWTPPEKIDGKMLAEASAKLIELLRIRTQPIGMKLFENPADMEKIPGIRKPTEGFKFTMCQMVTQSRWYGFTLGITVDNTRGGNCGGVVGLNHPGEDFLSGDHMNGVWFGNKEASAAHQAQMPRVPNGTYNGLAVSPLRSGRLDPPDICLFYGTPGQMIYFINGLQYHRYRRYDFTVTGESACADSWGRALATRQTSLSLPCFAERRYGGVADDELLMACPPDEFLRAIEGMGHLGKNGLRYPFPPYGAVMDPALGMAKSYS</sequence>
<dbReference type="EMBL" id="FUWJ01000006">
    <property type="protein sequence ID" value="SKA21266.1"/>
    <property type="molecule type" value="Genomic_DNA"/>
</dbReference>
<reference evidence="2" key="1">
    <citation type="submission" date="2017-02" db="EMBL/GenBank/DDBJ databases">
        <authorList>
            <person name="Varghese N."/>
            <person name="Submissions S."/>
        </authorList>
    </citation>
    <scope>NUCLEOTIDE SEQUENCE [LARGE SCALE GENOMIC DNA]</scope>
    <source>
        <strain evidence="2">ATCC 27094</strain>
    </source>
</reference>
<evidence type="ECO:0000313" key="2">
    <source>
        <dbReference type="Proteomes" id="UP000190092"/>
    </source>
</evidence>
<organism evidence="1 2">
    <name type="scientific">Enhydrobacter aerosaccus</name>
    <dbReference type="NCBI Taxonomy" id="225324"/>
    <lineage>
        <taxon>Bacteria</taxon>
        <taxon>Pseudomonadati</taxon>
        <taxon>Pseudomonadota</taxon>
        <taxon>Alphaproteobacteria</taxon>
        <taxon>Hyphomicrobiales</taxon>
        <taxon>Enhydrobacter</taxon>
    </lineage>
</organism>
<dbReference type="RefSeq" id="WP_218191179.1">
    <property type="nucleotide sequence ID" value="NZ_FUWJ01000006.1"/>
</dbReference>
<gene>
    <name evidence="1" type="ORF">SAMN02745126_04204</name>
</gene>
<dbReference type="Pfam" id="PF02596">
    <property type="entry name" value="DUF169"/>
    <property type="match status" value="1"/>
</dbReference>
<dbReference type="AlphaFoldDB" id="A0A1T4RZG7"/>
<dbReference type="InterPro" id="IPR003748">
    <property type="entry name" value="DUF169"/>
</dbReference>
<dbReference type="PANTHER" id="PTHR37954:SF3">
    <property type="entry name" value="DUF169 DOMAIN-CONTAINING PROTEIN"/>
    <property type="match status" value="1"/>
</dbReference>